<evidence type="ECO:0000256" key="1">
    <source>
        <dbReference type="SAM" id="Phobius"/>
    </source>
</evidence>
<evidence type="ECO:0000313" key="2">
    <source>
        <dbReference type="EMBL" id="BCJ99981.1"/>
    </source>
</evidence>
<dbReference type="Pfam" id="PF07963">
    <property type="entry name" value="N_methyl"/>
    <property type="match status" value="1"/>
</dbReference>
<dbReference type="RefSeq" id="WP_185255698.1">
    <property type="nucleotide sequence ID" value="NZ_AP023368.1"/>
</dbReference>
<keyword evidence="1" id="KW-0812">Transmembrane</keyword>
<evidence type="ECO:0000313" key="3">
    <source>
        <dbReference type="Proteomes" id="UP000515703"/>
    </source>
</evidence>
<organism evidence="2 3">
    <name type="scientific">Anaerocolumna chitinilytica</name>
    <dbReference type="NCBI Taxonomy" id="1727145"/>
    <lineage>
        <taxon>Bacteria</taxon>
        <taxon>Bacillati</taxon>
        <taxon>Bacillota</taxon>
        <taxon>Clostridia</taxon>
        <taxon>Lachnospirales</taxon>
        <taxon>Lachnospiraceae</taxon>
        <taxon>Anaerocolumna</taxon>
    </lineage>
</organism>
<dbReference type="InterPro" id="IPR012902">
    <property type="entry name" value="N_methyl_site"/>
</dbReference>
<sequence>MRRPGRKEKNKGFTLVELIVSIVMLAIITVPLLSYFLSAAAYNARAKTTQEAVALSQSIIEKCKDKSIEEIARSFHAENIEFLSNFNLVPLASINNDRSRAFEVDSAGTALSGVGSYDILNGVFHNSVNGLLYYAITNIQGDGNDYDALLTVDTNITHGTTYYDTNVNNTLYQIKAIQSPQNVTAVETTQNARAVISMSDLNRNFCDQQNAAHAGDSTWTYKVPVNETAIQAVLYRDIYIKLEPIETAPAVISTTKAKVKVYYKYYCPGINGCPQTSSNGVEVDPPLYQETVSLTDLKNIYVFFQRNHGVEQINLDIDAGLSSYIVNKINFYLLCQAIDASGNTIPAFDASINPVGNSLLYADKVLSNAQKFSKNNDGSNMMVGSGYIPRETKLRIMNIRVDIYRAGKLLNSNFLYASITSAKGE</sequence>
<dbReference type="NCBIfam" id="TIGR02532">
    <property type="entry name" value="IV_pilin_GFxxxE"/>
    <property type="match status" value="1"/>
</dbReference>
<protein>
    <recommendedName>
        <fullName evidence="4">Prepilin-type N-terminal cleavage/methylation domain-containing protein</fullName>
    </recommendedName>
</protein>
<dbReference type="EMBL" id="AP023368">
    <property type="protein sequence ID" value="BCJ99981.1"/>
    <property type="molecule type" value="Genomic_DNA"/>
</dbReference>
<keyword evidence="1" id="KW-1133">Transmembrane helix</keyword>
<evidence type="ECO:0008006" key="4">
    <source>
        <dbReference type="Google" id="ProtNLM"/>
    </source>
</evidence>
<dbReference type="AlphaFoldDB" id="A0A7I8DRU9"/>
<reference evidence="2 3" key="2">
    <citation type="submission" date="2020-08" db="EMBL/GenBank/DDBJ databases">
        <authorList>
            <person name="Ueki A."/>
            <person name="Tonouchi A."/>
        </authorList>
    </citation>
    <scope>NUCLEOTIDE SEQUENCE [LARGE SCALE GENOMIC DNA]</scope>
    <source>
        <strain evidence="2 3">CTTW</strain>
    </source>
</reference>
<keyword evidence="1" id="KW-0472">Membrane</keyword>
<proteinExistence type="predicted"/>
<gene>
    <name evidence="2" type="ORF">bsdcttw_30220</name>
</gene>
<accession>A0A7I8DRU9</accession>
<name>A0A7I8DRU9_9FIRM</name>
<reference evidence="2 3" key="1">
    <citation type="submission" date="2020-08" db="EMBL/GenBank/DDBJ databases">
        <title>Draft genome sequencing of an Anaerocolumna strain isolated from anoxic soil subjected to BSD treatment.</title>
        <authorList>
            <person name="Uek A."/>
            <person name="Tonouchi A."/>
        </authorList>
    </citation>
    <scope>NUCLEOTIDE SEQUENCE [LARGE SCALE GENOMIC DNA]</scope>
    <source>
        <strain evidence="2 3">CTTW</strain>
    </source>
</reference>
<feature type="transmembrane region" description="Helical" evidence="1">
    <location>
        <begin position="12"/>
        <end position="37"/>
    </location>
</feature>
<keyword evidence="3" id="KW-1185">Reference proteome</keyword>
<dbReference type="KEGG" id="acht:bsdcttw_30220"/>
<dbReference type="Proteomes" id="UP000515703">
    <property type="component" value="Chromosome"/>
</dbReference>